<dbReference type="KEGG" id="palr:HGI30_00885"/>
<feature type="transmembrane region" description="Helical" evidence="1">
    <location>
        <begin position="359"/>
        <end position="381"/>
    </location>
</feature>
<feature type="transmembrane region" description="Helical" evidence="1">
    <location>
        <begin position="441"/>
        <end position="465"/>
    </location>
</feature>
<feature type="transmembrane region" description="Helical" evidence="1">
    <location>
        <begin position="231"/>
        <end position="249"/>
    </location>
</feature>
<feature type="transmembrane region" description="Helical" evidence="1">
    <location>
        <begin position="141"/>
        <end position="160"/>
    </location>
</feature>
<evidence type="ECO:0000313" key="2">
    <source>
        <dbReference type="EMBL" id="QJC50298.1"/>
    </source>
</evidence>
<dbReference type="EMBL" id="CP051428">
    <property type="protein sequence ID" value="QJC50298.1"/>
    <property type="molecule type" value="Genomic_DNA"/>
</dbReference>
<feature type="transmembrane region" description="Helical" evidence="1">
    <location>
        <begin position="477"/>
        <end position="496"/>
    </location>
</feature>
<feature type="transmembrane region" description="Helical" evidence="1">
    <location>
        <begin position="200"/>
        <end position="219"/>
    </location>
</feature>
<keyword evidence="3" id="KW-1185">Reference proteome</keyword>
<feature type="transmembrane region" description="Helical" evidence="1">
    <location>
        <begin position="166"/>
        <end position="188"/>
    </location>
</feature>
<dbReference type="Proteomes" id="UP000502136">
    <property type="component" value="Chromosome"/>
</dbReference>
<gene>
    <name evidence="2" type="ORF">HGI30_00885</name>
</gene>
<protein>
    <submittedName>
        <fullName evidence="2">Uncharacterized protein</fullName>
    </submittedName>
</protein>
<keyword evidence="1" id="KW-0812">Transmembrane</keyword>
<feature type="transmembrane region" description="Helical" evidence="1">
    <location>
        <begin position="89"/>
        <end position="109"/>
    </location>
</feature>
<accession>A0A6H2GT23</accession>
<feature type="transmembrane region" description="Helical" evidence="1">
    <location>
        <begin position="412"/>
        <end position="435"/>
    </location>
</feature>
<keyword evidence="1" id="KW-0472">Membrane</keyword>
<feature type="transmembrane region" description="Helical" evidence="1">
    <location>
        <begin position="502"/>
        <end position="522"/>
    </location>
</feature>
<organism evidence="2 3">
    <name type="scientific">Paenibacillus albicereus</name>
    <dbReference type="NCBI Taxonomy" id="2726185"/>
    <lineage>
        <taxon>Bacteria</taxon>
        <taxon>Bacillati</taxon>
        <taxon>Bacillota</taxon>
        <taxon>Bacilli</taxon>
        <taxon>Bacillales</taxon>
        <taxon>Paenibacillaceae</taxon>
        <taxon>Paenibacillus</taxon>
    </lineage>
</organism>
<feature type="transmembrane region" description="Helical" evidence="1">
    <location>
        <begin position="326"/>
        <end position="347"/>
    </location>
</feature>
<keyword evidence="1" id="KW-1133">Transmembrane helix</keyword>
<feature type="transmembrane region" description="Helical" evidence="1">
    <location>
        <begin position="50"/>
        <end position="77"/>
    </location>
</feature>
<evidence type="ECO:0000313" key="3">
    <source>
        <dbReference type="Proteomes" id="UP000502136"/>
    </source>
</evidence>
<dbReference type="RefSeq" id="WP_168905981.1">
    <property type="nucleotide sequence ID" value="NZ_CP051428.1"/>
</dbReference>
<dbReference type="AlphaFoldDB" id="A0A6H2GT23"/>
<sequence length="533" mass="58061">MSSVYRLIRAIQVVSFANRLLYYVRRLPWIGPRVPESLYARSGWKRAASWAAIVLELIWAVANKLIYVGLCVVLPAFWLRDAGHAADPLLSSLAILLPLSFFTACIWNARALEPRRDKFVAVKLMRIPGELYMKATLTYRYVFFFLSFLIALVLLLPFVGGSMLGGALLALSIVLWRLAAEYGHLLLFERTGIVLIKKNGIVWASILLGLALAYGPLLLGMEPDLRQLASPGGAAVVAVIGAAAAWRLARYPRYREAVEAATRRDDPLLDLGRMMAEAKKADVAVKKGDLDGSAAAGGGRAPGSSGYAYLNALFFARHRRLVRRPLWIRLAIVAGAGAAGCAVLAVLRPDPGSWNPASLAVYLPFGLYLLSAGERICRALFYNCDMPLMRYSFYRAAAPEHFRHRLVRLAGMNLLTGAAAAAALTAAAAVAGAALPLAELLLVWAVVLSLALLFSVHHLALYYLLQPYTTEMDAKNPLFHVVNMALSASCWLVLLLRPELPALAAGSALVLALYAAAALLLVRRFGPRTFRIK</sequence>
<name>A0A6H2GT23_9BACL</name>
<reference evidence="2 3" key="1">
    <citation type="submission" date="2020-04" db="EMBL/GenBank/DDBJ databases">
        <title>Novel Paenibacillus strain UniB2 isolated from commercial digestive syrup.</title>
        <authorList>
            <person name="Thorat V."/>
            <person name="Kirdat K."/>
            <person name="Tiwarekar B."/>
            <person name="Yadav A."/>
        </authorList>
    </citation>
    <scope>NUCLEOTIDE SEQUENCE [LARGE SCALE GENOMIC DNA]</scope>
    <source>
        <strain evidence="2 3">UniB2</strain>
    </source>
</reference>
<proteinExistence type="predicted"/>
<evidence type="ECO:0000256" key="1">
    <source>
        <dbReference type="SAM" id="Phobius"/>
    </source>
</evidence>